<evidence type="ECO:0000313" key="2">
    <source>
        <dbReference type="Proteomes" id="UP001210231"/>
    </source>
</evidence>
<dbReference type="SUPFAM" id="SSF53756">
    <property type="entry name" value="UDP-Glycosyltransferase/glycogen phosphorylase"/>
    <property type="match status" value="1"/>
</dbReference>
<organism evidence="1 2">
    <name type="scientific">Polluticaenibacter yanchengensis</name>
    <dbReference type="NCBI Taxonomy" id="3014562"/>
    <lineage>
        <taxon>Bacteria</taxon>
        <taxon>Pseudomonadati</taxon>
        <taxon>Bacteroidota</taxon>
        <taxon>Chitinophagia</taxon>
        <taxon>Chitinophagales</taxon>
        <taxon>Chitinophagaceae</taxon>
        <taxon>Polluticaenibacter</taxon>
    </lineage>
</organism>
<accession>A0ABT4UKU7</accession>
<reference evidence="1 2" key="1">
    <citation type="submission" date="2022-12" db="EMBL/GenBank/DDBJ databases">
        <title>Chitinophagaceae gen. sp. nov., a new member of the family Chitinophagaceae, isolated from soil in a chemical factory.</title>
        <authorList>
            <person name="Ke Z."/>
        </authorList>
    </citation>
    <scope>NUCLEOTIDE SEQUENCE [LARGE SCALE GENOMIC DNA]</scope>
    <source>
        <strain evidence="1 2">LY-5</strain>
    </source>
</reference>
<sequence length="379" mass="43613">MQQVHIVCFDVPYPANYGGAIACFNLIKALHKAGVGIHLHCFDYGRGKQTVLNEYCLHVYYYKRNTGLSGMSFNVPYIVHSRKSKELLERLNADNLPVILEGIHCTYYLQNGKLNAKRCFVRLHNVESDYYHVLAKSEPKFFKRLYYNTESGLLKKYEAQMKNSGAQFLAIALNDFLYFKNKLQYKNISYLPLIIDDYQPAFNESTEKFCLYHGNLCVNENIKAVEYLANSVFRFLPDIQLIVAGKEPDASVISLLAKHRNIKLIPDPTAAEMLALVKKAHINISYSVNKTGIKLKLVESLFNGNFCVTNSLTVKGTELEPYCIITDDAGHFTDTVRYLMQKPFTRYAYDKRIKGLQEIYNNELNIYKLLRLIQTRDDN</sequence>
<keyword evidence="1" id="KW-0328">Glycosyltransferase</keyword>
<keyword evidence="2" id="KW-1185">Reference proteome</keyword>
<dbReference type="RefSeq" id="WP_407031275.1">
    <property type="nucleotide sequence ID" value="NZ_JAQGEF010000008.1"/>
</dbReference>
<dbReference type="Proteomes" id="UP001210231">
    <property type="component" value="Unassembled WGS sequence"/>
</dbReference>
<dbReference type="Gene3D" id="3.40.50.2000">
    <property type="entry name" value="Glycogen Phosphorylase B"/>
    <property type="match status" value="1"/>
</dbReference>
<protein>
    <submittedName>
        <fullName evidence="1">Mannosyltransferase</fullName>
    </submittedName>
</protein>
<comment type="caution">
    <text evidence="1">The sequence shown here is derived from an EMBL/GenBank/DDBJ whole genome shotgun (WGS) entry which is preliminary data.</text>
</comment>
<evidence type="ECO:0000313" key="1">
    <source>
        <dbReference type="EMBL" id="MDA3614952.1"/>
    </source>
</evidence>
<dbReference type="EMBL" id="JAQGEF010000008">
    <property type="protein sequence ID" value="MDA3614952.1"/>
    <property type="molecule type" value="Genomic_DNA"/>
</dbReference>
<gene>
    <name evidence="1" type="ORF">O3P16_09045</name>
</gene>
<keyword evidence="1" id="KW-0808">Transferase</keyword>
<proteinExistence type="predicted"/>
<dbReference type="GO" id="GO:0016757">
    <property type="term" value="F:glycosyltransferase activity"/>
    <property type="evidence" value="ECO:0007669"/>
    <property type="project" value="UniProtKB-KW"/>
</dbReference>
<name>A0ABT4UKU7_9BACT</name>